<comment type="caution">
    <text evidence="2">The sequence shown here is derived from an EMBL/GenBank/DDBJ whole genome shotgun (WGS) entry which is preliminary data.</text>
</comment>
<keyword evidence="3" id="KW-1185">Reference proteome</keyword>
<feature type="compositionally biased region" description="Polar residues" evidence="1">
    <location>
        <begin position="107"/>
        <end position="116"/>
    </location>
</feature>
<evidence type="ECO:0000313" key="2">
    <source>
        <dbReference type="EMBL" id="KAG8155721.1"/>
    </source>
</evidence>
<name>A0AAV6TCY9_9ARAC</name>
<proteinExistence type="predicted"/>
<evidence type="ECO:0000256" key="1">
    <source>
        <dbReference type="SAM" id="MobiDB-lite"/>
    </source>
</evidence>
<accession>A0AAV6TCY9</accession>
<dbReference type="EMBL" id="JAFNEN010006941">
    <property type="protein sequence ID" value="KAG8155721.1"/>
    <property type="molecule type" value="Genomic_DNA"/>
</dbReference>
<dbReference type="Proteomes" id="UP000827092">
    <property type="component" value="Unassembled WGS sequence"/>
</dbReference>
<evidence type="ECO:0000313" key="3">
    <source>
        <dbReference type="Proteomes" id="UP000827092"/>
    </source>
</evidence>
<feature type="region of interest" description="Disordered" evidence="1">
    <location>
        <begin position="100"/>
        <end position="129"/>
    </location>
</feature>
<gene>
    <name evidence="2" type="ORF">JTE90_009123</name>
</gene>
<dbReference type="AlphaFoldDB" id="A0AAV6TCY9"/>
<protein>
    <submittedName>
        <fullName evidence="2">Uncharacterized protein</fullName>
    </submittedName>
</protein>
<organism evidence="2 3">
    <name type="scientific">Oedothorax gibbosus</name>
    <dbReference type="NCBI Taxonomy" id="931172"/>
    <lineage>
        <taxon>Eukaryota</taxon>
        <taxon>Metazoa</taxon>
        <taxon>Ecdysozoa</taxon>
        <taxon>Arthropoda</taxon>
        <taxon>Chelicerata</taxon>
        <taxon>Arachnida</taxon>
        <taxon>Araneae</taxon>
        <taxon>Araneomorphae</taxon>
        <taxon>Entelegynae</taxon>
        <taxon>Araneoidea</taxon>
        <taxon>Linyphiidae</taxon>
        <taxon>Erigoninae</taxon>
        <taxon>Oedothorax</taxon>
    </lineage>
</organism>
<feature type="region of interest" description="Disordered" evidence="1">
    <location>
        <begin position="151"/>
        <end position="183"/>
    </location>
</feature>
<reference evidence="2 3" key="1">
    <citation type="journal article" date="2022" name="Nat. Ecol. Evol.">
        <title>A masculinizing supergene underlies an exaggerated male reproductive morph in a spider.</title>
        <authorList>
            <person name="Hendrickx F."/>
            <person name="De Corte Z."/>
            <person name="Sonet G."/>
            <person name="Van Belleghem S.M."/>
            <person name="Kostlbacher S."/>
            <person name="Vangestel C."/>
        </authorList>
    </citation>
    <scope>NUCLEOTIDE SEQUENCE [LARGE SCALE GENOMIC DNA]</scope>
    <source>
        <strain evidence="2">W744_W776</strain>
    </source>
</reference>
<sequence>MMMNPAPLTLPFTQVPLHPWVTMLIRSWGRIVSAAGTYPGRGKIIITKFLFFHRLATPDTGADSQGFRIVIPLLYPLCPAERFVLGRIFILERQQQAEDGKVLEKMNPTTQQNPGASSPEAMDPSTGSITPCTGATAVLVKQGTKHLVGTQKSPHGLLQVSATPKTPPVTDPENSRENLAQPPGRFRRHAAILLHGMAASNTHL</sequence>